<dbReference type="GO" id="GO:0010073">
    <property type="term" value="P:meristem maintenance"/>
    <property type="evidence" value="ECO:0007669"/>
    <property type="project" value="InterPro"/>
</dbReference>
<dbReference type="PANTHER" id="PTHR46033">
    <property type="entry name" value="PROTEIN MAIN-LIKE 2"/>
    <property type="match status" value="1"/>
</dbReference>
<comment type="caution">
    <text evidence="1">The sequence shown here is derived from an EMBL/GenBank/DDBJ whole genome shotgun (WGS) entry which is preliminary data.</text>
</comment>
<dbReference type="InterPro" id="IPR044824">
    <property type="entry name" value="MAIN-like"/>
</dbReference>
<sequence length="201" mass="22918">MLGGSSSAPRNNIPKPSPMLAKKLCGWVKTRSRVAYRYCSSWTTPSQLKDLHRVDALPVNWLHISAGSEDKPNRNNIICRGSIYKVLKWYELLANYPSIKKLIHEMGFEEFLSIKEGNSDNQLVHALVERWWPSTHTLYFPYEELGFTLLDFVMLTALPCRIGINLPYDNKYSNVGEAEKMFPGITSDDMKFGNITSAGWL</sequence>
<evidence type="ECO:0000313" key="2">
    <source>
        <dbReference type="Proteomes" id="UP000541444"/>
    </source>
</evidence>
<proteinExistence type="predicted"/>
<reference evidence="1 2" key="1">
    <citation type="journal article" date="2020" name="IScience">
        <title>Genome Sequencing of the Endangered Kingdonia uniflora (Circaeasteraceae, Ranunculales) Reveals Potential Mechanisms of Evolutionary Specialization.</title>
        <authorList>
            <person name="Sun Y."/>
            <person name="Deng T."/>
            <person name="Zhang A."/>
            <person name="Moore M.J."/>
            <person name="Landis J.B."/>
            <person name="Lin N."/>
            <person name="Zhang H."/>
            <person name="Zhang X."/>
            <person name="Huang J."/>
            <person name="Zhang X."/>
            <person name="Sun H."/>
            <person name="Wang H."/>
        </authorList>
    </citation>
    <scope>NUCLEOTIDE SEQUENCE [LARGE SCALE GENOMIC DNA]</scope>
    <source>
        <strain evidence="1">TB1705</strain>
        <tissue evidence="1">Leaf</tissue>
    </source>
</reference>
<dbReference type="PANTHER" id="PTHR46033:SF8">
    <property type="entry name" value="PROTEIN MAINTENANCE OF MERISTEMS-LIKE"/>
    <property type="match status" value="1"/>
</dbReference>
<dbReference type="Proteomes" id="UP000541444">
    <property type="component" value="Unassembled WGS sequence"/>
</dbReference>
<evidence type="ECO:0008006" key="3">
    <source>
        <dbReference type="Google" id="ProtNLM"/>
    </source>
</evidence>
<dbReference type="OrthoDB" id="1938336at2759"/>
<dbReference type="AlphaFoldDB" id="A0A7J7LVP6"/>
<dbReference type="EMBL" id="JACGCM010001965">
    <property type="protein sequence ID" value="KAF6146741.1"/>
    <property type="molecule type" value="Genomic_DNA"/>
</dbReference>
<keyword evidence="2" id="KW-1185">Reference proteome</keyword>
<name>A0A7J7LVP6_9MAGN</name>
<accession>A0A7J7LVP6</accession>
<gene>
    <name evidence="1" type="ORF">GIB67_009027</name>
</gene>
<protein>
    <recommendedName>
        <fullName evidence="3">Aminotransferase-like plant mobile domain-containing protein</fullName>
    </recommendedName>
</protein>
<evidence type="ECO:0000313" key="1">
    <source>
        <dbReference type="EMBL" id="KAF6146741.1"/>
    </source>
</evidence>
<organism evidence="1 2">
    <name type="scientific">Kingdonia uniflora</name>
    <dbReference type="NCBI Taxonomy" id="39325"/>
    <lineage>
        <taxon>Eukaryota</taxon>
        <taxon>Viridiplantae</taxon>
        <taxon>Streptophyta</taxon>
        <taxon>Embryophyta</taxon>
        <taxon>Tracheophyta</taxon>
        <taxon>Spermatophyta</taxon>
        <taxon>Magnoliopsida</taxon>
        <taxon>Ranunculales</taxon>
        <taxon>Circaeasteraceae</taxon>
        <taxon>Kingdonia</taxon>
    </lineage>
</organism>